<organism evidence="3 4">
    <name type="scientific">Sphingomonas rosea</name>
    <dbReference type="NCBI Taxonomy" id="335605"/>
    <lineage>
        <taxon>Bacteria</taxon>
        <taxon>Pseudomonadati</taxon>
        <taxon>Pseudomonadota</taxon>
        <taxon>Alphaproteobacteria</taxon>
        <taxon>Sphingomonadales</taxon>
        <taxon>Sphingomonadaceae</taxon>
        <taxon>Sphingomonas</taxon>
    </lineage>
</organism>
<proteinExistence type="predicted"/>
<keyword evidence="1" id="KW-0732">Signal</keyword>
<dbReference type="Gene3D" id="2.40.128.130">
    <property type="entry name" value="Autotransporter beta-domain"/>
    <property type="match status" value="1"/>
</dbReference>
<dbReference type="PROSITE" id="PS51208">
    <property type="entry name" value="AUTOTRANSPORTER"/>
    <property type="match status" value="1"/>
</dbReference>
<dbReference type="InterPro" id="IPR036709">
    <property type="entry name" value="Autotransporte_beta_dom_sf"/>
</dbReference>
<feature type="domain" description="Autotransporter" evidence="2">
    <location>
        <begin position="896"/>
        <end position="1161"/>
    </location>
</feature>
<keyword evidence="4" id="KW-1185">Reference proteome</keyword>
<dbReference type="RefSeq" id="WP_344695446.1">
    <property type="nucleotide sequence ID" value="NZ_BAABBR010000001.1"/>
</dbReference>
<dbReference type="SUPFAM" id="SSF103515">
    <property type="entry name" value="Autotransporter"/>
    <property type="match status" value="1"/>
</dbReference>
<comment type="caution">
    <text evidence="3">The sequence shown here is derived from an EMBL/GenBank/DDBJ whole genome shotgun (WGS) entry which is preliminary data.</text>
</comment>
<accession>A0ABP7TNW6</accession>
<sequence>MTNNTKLKLLGTASVAAAAFVLPSAAAAQSTTCTLATGTTYNCVNGTTAVSTVNVTSGTFSATAPLTISSSTGNIVATATPVSGGVIQNVDNISTQNGLTLSNTFAGGSIQLNAANQAFLTSGIDVDAIDFSANGGPVTITTGNITTTGDNSYGVIGSGGTTTAITTGNISTTGGTASLAASVDGTGAITFTSGTVNSAGGGLVLTSSGGPVTLTSGAISANYQGAYLTGTGVSFTGNGVTTTNGDAVFAGATTGNVVLRTGAVSAANSTATQKVAINAATTTGNIDIGTCPTVTTTGDLTPGIVANSSSGNIVINCGTISTTGASSQGVLVGNNAQTTGTVGVTVGGVTTTGANSSAIQINSAGPVTVANTGTINVSGDNSLGIDVATTGTGAVNVTTGVVTSTAANVAASPSFGAVRVVAAGAAPVSVTANGNISSTNGSGIWAQTAGAATVTVNSGVTVSAPTAVTLGGTTGNTLIVNGTIQSTTAGNPAYVVAGSGPLALTIGATGTIAGPLAFTAGNDSFTNNRTAGYTQSGALSFGDGNDTFTNTTTFTQNAAINFGIGNDALVNSGVLNLNGTTDFGAGTDSFTNNAGGTVNTTGALTLLGLETLTNAGTFNKTQAVTFDAGNTAVTNSGTFNLTGTMDFGAGTDSFTNAAGGTVNTTGATTLLGLETLTNAGTFNQTAALTFDGGNTTVNNSGIRNTVGVTDYGAGTDAFNNSGTVNVFGGAASFVGLEAFNNQATGLIDLRDGAANDTFTIGGNYVATAGARLGIDVVGVNNLLTSDRLIINGTTTGTTSVLANVTNPVIDPIGTLVVDSLNNDITAGAFTLGGTTGIGLINYGLETRSGDVYFVARPGLAVADQLIASRLANDIWYQSADAYNAYALSRRVDYGNERKHPLGIWAQLYSSRDRSGDQDRTISAFSTTLTTDGRFKTHRRGAQGGLDIGLPNLLVGVTAGYEHARGDSAYATALEAEGYNYGAYAQFGAKQGPYAGVLLKRDTYDLTITNNVLGIAFSRPKGRSTGIDGEAGFRFGNPNGVNFDAGAGLSYVRSRVDDYSFGGVFFDNRTNTSTRGRLQARATFAGVIAPFVDGKVFHEFSDPADLRVASGSLSSDFADSKRGTWGRVEAGIGGGAGGGPLLSAWVDFGDVKGWGLRGGFRF</sequence>
<evidence type="ECO:0000256" key="1">
    <source>
        <dbReference type="SAM" id="SignalP"/>
    </source>
</evidence>
<dbReference type="EMBL" id="BAABBR010000001">
    <property type="protein sequence ID" value="GAA4029120.1"/>
    <property type="molecule type" value="Genomic_DNA"/>
</dbReference>
<dbReference type="InterPro" id="IPR005546">
    <property type="entry name" value="Autotransporte_beta"/>
</dbReference>
<evidence type="ECO:0000313" key="3">
    <source>
        <dbReference type="EMBL" id="GAA4029120.1"/>
    </source>
</evidence>
<feature type="signal peptide" evidence="1">
    <location>
        <begin position="1"/>
        <end position="28"/>
    </location>
</feature>
<protein>
    <recommendedName>
        <fullName evidence="2">Autotransporter domain-containing protein</fullName>
    </recommendedName>
</protein>
<feature type="chain" id="PRO_5047122401" description="Autotransporter domain-containing protein" evidence="1">
    <location>
        <begin position="29"/>
        <end position="1161"/>
    </location>
</feature>
<dbReference type="Proteomes" id="UP001424459">
    <property type="component" value="Unassembled WGS sequence"/>
</dbReference>
<evidence type="ECO:0000313" key="4">
    <source>
        <dbReference type="Proteomes" id="UP001424459"/>
    </source>
</evidence>
<dbReference type="SMART" id="SM00869">
    <property type="entry name" value="Autotransporter"/>
    <property type="match status" value="1"/>
</dbReference>
<gene>
    <name evidence="3" type="ORF">GCM10022281_05310</name>
</gene>
<evidence type="ECO:0000259" key="2">
    <source>
        <dbReference type="PROSITE" id="PS51208"/>
    </source>
</evidence>
<name>A0ABP7TNW6_9SPHN</name>
<reference evidence="4" key="1">
    <citation type="journal article" date="2019" name="Int. J. Syst. Evol. Microbiol.">
        <title>The Global Catalogue of Microorganisms (GCM) 10K type strain sequencing project: providing services to taxonomists for standard genome sequencing and annotation.</title>
        <authorList>
            <consortium name="The Broad Institute Genomics Platform"/>
            <consortium name="The Broad Institute Genome Sequencing Center for Infectious Disease"/>
            <person name="Wu L."/>
            <person name="Ma J."/>
        </authorList>
    </citation>
    <scope>NUCLEOTIDE SEQUENCE [LARGE SCALE GENOMIC DNA]</scope>
    <source>
        <strain evidence="4">JCM 17564</strain>
    </source>
</reference>